<reference evidence="1 2" key="1">
    <citation type="journal article" date="2019" name="Emerg. Microbes Infect.">
        <title>Comprehensive subspecies identification of 175 nontuberculous mycobacteria species based on 7547 genomic profiles.</title>
        <authorList>
            <person name="Matsumoto Y."/>
            <person name="Kinjo T."/>
            <person name="Motooka D."/>
            <person name="Nabeya D."/>
            <person name="Jung N."/>
            <person name="Uechi K."/>
            <person name="Horii T."/>
            <person name="Iida T."/>
            <person name="Fujita J."/>
            <person name="Nakamura S."/>
        </authorList>
    </citation>
    <scope>NUCLEOTIDE SEQUENCE [LARGE SCALE GENOMIC DNA]</scope>
    <source>
        <strain evidence="1 2">JCM 17423</strain>
    </source>
</reference>
<accession>A0AAD1MTB0</accession>
<dbReference type="Gene3D" id="2.30.110.10">
    <property type="entry name" value="Electron Transport, Fmn-binding Protein, Chain A"/>
    <property type="match status" value="1"/>
</dbReference>
<dbReference type="RefSeq" id="WP_134059918.1">
    <property type="nucleotide sequence ID" value="NZ_AP022586.1"/>
</dbReference>
<evidence type="ECO:0000313" key="1">
    <source>
        <dbReference type="EMBL" id="BBY15042.1"/>
    </source>
</evidence>
<sequence length="145" mass="16167">MSKGQQLDVLNRRQCLDLLQGVRVGRLVFTEDGLPAVQPVNFRMQRDDVIIRVAGGAKLTAAQQNDVVAFEADELDADLRTGWSVTIVGTAHPITDVDELVEVSGTFLQPWVDGRRDHFIRIEAQKMTGRRIRETALPDYHGTGE</sequence>
<organism evidence="1 2">
    <name type="scientific">Mycolicibacterium litorale</name>
    <dbReference type="NCBI Taxonomy" id="758802"/>
    <lineage>
        <taxon>Bacteria</taxon>
        <taxon>Bacillati</taxon>
        <taxon>Actinomycetota</taxon>
        <taxon>Actinomycetes</taxon>
        <taxon>Mycobacteriales</taxon>
        <taxon>Mycobacteriaceae</taxon>
        <taxon>Mycolicibacterium</taxon>
    </lineage>
</organism>
<dbReference type="Pfam" id="PF12900">
    <property type="entry name" value="Pyridox_ox_2"/>
    <property type="match status" value="1"/>
</dbReference>
<dbReference type="InterPro" id="IPR024747">
    <property type="entry name" value="Pyridox_Oxase-rel"/>
</dbReference>
<dbReference type="Proteomes" id="UP000466607">
    <property type="component" value="Chromosome"/>
</dbReference>
<dbReference type="AlphaFoldDB" id="A0AAD1MTB0"/>
<protein>
    <submittedName>
        <fullName evidence="1">Pyridoxamine 5'-phosphate oxidase</fullName>
    </submittedName>
</protein>
<keyword evidence="2" id="KW-1185">Reference proteome</keyword>
<name>A0AAD1MTB0_9MYCO</name>
<dbReference type="InterPro" id="IPR012349">
    <property type="entry name" value="Split_barrel_FMN-bd"/>
</dbReference>
<evidence type="ECO:0000313" key="2">
    <source>
        <dbReference type="Proteomes" id="UP000466607"/>
    </source>
</evidence>
<proteinExistence type="predicted"/>
<dbReference type="EMBL" id="AP022586">
    <property type="protein sequence ID" value="BBY15042.1"/>
    <property type="molecule type" value="Genomic_DNA"/>
</dbReference>
<dbReference type="SUPFAM" id="SSF50475">
    <property type="entry name" value="FMN-binding split barrel"/>
    <property type="match status" value="1"/>
</dbReference>
<gene>
    <name evidence="1" type="ORF">MLIT_06340</name>
</gene>